<feature type="transmembrane region" description="Helical" evidence="6">
    <location>
        <begin position="260"/>
        <end position="278"/>
    </location>
</feature>
<evidence type="ECO:0000256" key="4">
    <source>
        <dbReference type="ARBA" id="ARBA00022989"/>
    </source>
</evidence>
<comment type="similarity">
    <text evidence="2 6">Belongs to the 4-toluene sulfonate uptake permease (TSUP) (TC 2.A.102) family.</text>
</comment>
<organism evidence="7 8">
    <name type="scientific">Methylomonas rapida</name>
    <dbReference type="NCBI Taxonomy" id="2963939"/>
    <lineage>
        <taxon>Bacteria</taxon>
        <taxon>Pseudomonadati</taxon>
        <taxon>Pseudomonadota</taxon>
        <taxon>Gammaproteobacteria</taxon>
        <taxon>Methylococcales</taxon>
        <taxon>Methylococcaceae</taxon>
        <taxon>Methylomonas</taxon>
    </lineage>
</organism>
<dbReference type="PANTHER" id="PTHR43701">
    <property type="entry name" value="MEMBRANE TRANSPORTER PROTEIN MJ0441-RELATED"/>
    <property type="match status" value="1"/>
</dbReference>
<feature type="transmembrane region" description="Helical" evidence="6">
    <location>
        <begin position="157"/>
        <end position="176"/>
    </location>
</feature>
<keyword evidence="4 6" id="KW-1133">Transmembrane helix</keyword>
<dbReference type="InterPro" id="IPR002781">
    <property type="entry name" value="TM_pro_TauE-like"/>
</dbReference>
<evidence type="ECO:0000313" key="8">
    <source>
        <dbReference type="Proteomes" id="UP001162780"/>
    </source>
</evidence>
<comment type="subcellular location">
    <subcellularLocation>
        <location evidence="6">Cell membrane</location>
        <topology evidence="6">Multi-pass membrane protein</topology>
    </subcellularLocation>
    <subcellularLocation>
        <location evidence="1">Membrane</location>
        <topology evidence="1">Multi-pass membrane protein</topology>
    </subcellularLocation>
</comment>
<feature type="transmembrane region" description="Helical" evidence="6">
    <location>
        <begin position="33"/>
        <end position="52"/>
    </location>
</feature>
<feature type="transmembrane region" description="Helical" evidence="6">
    <location>
        <begin position="102"/>
        <end position="122"/>
    </location>
</feature>
<dbReference type="Pfam" id="PF01925">
    <property type="entry name" value="TauE"/>
    <property type="match status" value="1"/>
</dbReference>
<protein>
    <recommendedName>
        <fullName evidence="6">Probable membrane transporter protein</fullName>
    </recommendedName>
</protein>
<reference evidence="7" key="1">
    <citation type="submission" date="2022-11" db="EMBL/GenBank/DDBJ databases">
        <title>Methylomonas rapida sp. nov., Carotenoid-Producing Obligate Methanotrophs with High Growth Characteristics and Biotechnological Potential.</title>
        <authorList>
            <person name="Tikhonova E.N."/>
            <person name="Suleimanov R.Z."/>
            <person name="Miroshnikov K."/>
            <person name="Oshkin I.Y."/>
            <person name="Belova S.E."/>
            <person name="Danilova O.V."/>
            <person name="Ashikhmin A."/>
            <person name="Konopkin A."/>
            <person name="But S.Y."/>
            <person name="Khmelenina V.N."/>
            <person name="Kuznetsov N."/>
            <person name="Pimenov N.V."/>
            <person name="Dedysh S.N."/>
        </authorList>
    </citation>
    <scope>NUCLEOTIDE SEQUENCE</scope>
    <source>
        <strain evidence="7">MP1</strain>
    </source>
</reference>
<dbReference type="PANTHER" id="PTHR43701:SF2">
    <property type="entry name" value="MEMBRANE TRANSPORTER PROTEIN YJNA-RELATED"/>
    <property type="match status" value="1"/>
</dbReference>
<sequence length="308" mass="33473">MKQLQSKRQGFPRQRSAVTVQPSIPTETRTFRYFSPWLLLITLIWMVAYPMLLPDPIGLAARNWPLVFVGVMGAFIGNVTAIGGIVFMPVMMFVYHVDPVSALKLTFVTQAVGMTSGASGWLHRGEVPLSLLQWTVPTLIIGTVVSTFLIHPQPMLVKGLFGPIAFIVGLLTLITLDRKGGLAELPAKARLPILLVSLFGGMITGWVAIGEGEIIAAYCMLAYKLNANRAIGLGVVLLSLNSILLAVIHAGYFGGVPWDMAAFTMLGVLWSGRLGPFLTQWIPPRTIKKVFAYIALLDGLVITLQASM</sequence>
<dbReference type="InterPro" id="IPR051598">
    <property type="entry name" value="TSUP/Inactive_protease-like"/>
</dbReference>
<evidence type="ECO:0000256" key="2">
    <source>
        <dbReference type="ARBA" id="ARBA00009142"/>
    </source>
</evidence>
<accession>A0ABY7GN98</accession>
<keyword evidence="5 6" id="KW-0472">Membrane</keyword>
<evidence type="ECO:0000256" key="5">
    <source>
        <dbReference type="ARBA" id="ARBA00023136"/>
    </source>
</evidence>
<feature type="transmembrane region" description="Helical" evidence="6">
    <location>
        <begin position="64"/>
        <end position="90"/>
    </location>
</feature>
<dbReference type="EMBL" id="CP113517">
    <property type="protein sequence ID" value="WAR45966.1"/>
    <property type="molecule type" value="Genomic_DNA"/>
</dbReference>
<keyword evidence="3 6" id="KW-0812">Transmembrane</keyword>
<evidence type="ECO:0000256" key="6">
    <source>
        <dbReference type="RuleBase" id="RU363041"/>
    </source>
</evidence>
<dbReference type="Proteomes" id="UP001162780">
    <property type="component" value="Chromosome"/>
</dbReference>
<evidence type="ECO:0000256" key="1">
    <source>
        <dbReference type="ARBA" id="ARBA00004141"/>
    </source>
</evidence>
<gene>
    <name evidence="7" type="ORF">NM686_005455</name>
</gene>
<evidence type="ECO:0000313" key="7">
    <source>
        <dbReference type="EMBL" id="WAR45966.1"/>
    </source>
</evidence>
<feature type="transmembrane region" description="Helical" evidence="6">
    <location>
        <begin position="191"/>
        <end position="209"/>
    </location>
</feature>
<evidence type="ECO:0000256" key="3">
    <source>
        <dbReference type="ARBA" id="ARBA00022692"/>
    </source>
</evidence>
<keyword evidence="8" id="KW-1185">Reference proteome</keyword>
<dbReference type="RefSeq" id="WP_255186871.1">
    <property type="nucleotide sequence ID" value="NZ_CP113517.1"/>
</dbReference>
<feature type="transmembrane region" description="Helical" evidence="6">
    <location>
        <begin position="290"/>
        <end position="307"/>
    </location>
</feature>
<keyword evidence="6" id="KW-1003">Cell membrane</keyword>
<feature type="transmembrane region" description="Helical" evidence="6">
    <location>
        <begin position="134"/>
        <end position="150"/>
    </location>
</feature>
<feature type="transmembrane region" description="Helical" evidence="6">
    <location>
        <begin position="230"/>
        <end position="254"/>
    </location>
</feature>
<name>A0ABY7GN98_9GAMM</name>
<proteinExistence type="inferred from homology"/>